<dbReference type="AlphaFoldDB" id="A0A835M5F1"/>
<dbReference type="PANTHER" id="PTHR33743">
    <property type="entry name" value="PROTEIN GOLVEN 6-RELATED"/>
    <property type="match status" value="1"/>
</dbReference>
<keyword evidence="2" id="KW-0732">Signal</keyword>
<accession>A0A835M5F1</accession>
<evidence type="ECO:0000256" key="1">
    <source>
        <dbReference type="SAM" id="MobiDB-lite"/>
    </source>
</evidence>
<feature type="region of interest" description="Disordered" evidence="1">
    <location>
        <begin position="83"/>
        <end position="130"/>
    </location>
</feature>
<feature type="chain" id="PRO_5032933580" evidence="2">
    <location>
        <begin position="21"/>
        <end position="149"/>
    </location>
</feature>
<dbReference type="OrthoDB" id="1903945at2759"/>
<dbReference type="PANTHER" id="PTHR33743:SF19">
    <property type="entry name" value="PROTEIN GOLVEN 6"/>
    <property type="match status" value="1"/>
</dbReference>
<evidence type="ECO:0000256" key="2">
    <source>
        <dbReference type="SAM" id="SignalP"/>
    </source>
</evidence>
<name>A0A835M5F1_9MAGN</name>
<organism evidence="3 4">
    <name type="scientific">Coptis chinensis</name>
    <dbReference type="NCBI Taxonomy" id="261450"/>
    <lineage>
        <taxon>Eukaryota</taxon>
        <taxon>Viridiplantae</taxon>
        <taxon>Streptophyta</taxon>
        <taxon>Embryophyta</taxon>
        <taxon>Tracheophyta</taxon>
        <taxon>Spermatophyta</taxon>
        <taxon>Magnoliopsida</taxon>
        <taxon>Ranunculales</taxon>
        <taxon>Ranunculaceae</taxon>
        <taxon>Coptidoideae</taxon>
        <taxon>Coptis</taxon>
    </lineage>
</organism>
<evidence type="ECO:0000313" key="4">
    <source>
        <dbReference type="Proteomes" id="UP000631114"/>
    </source>
</evidence>
<dbReference type="Proteomes" id="UP000631114">
    <property type="component" value="Unassembled WGS sequence"/>
</dbReference>
<dbReference type="EMBL" id="JADFTS010000003">
    <property type="protein sequence ID" value="KAF9614544.1"/>
    <property type="molecule type" value="Genomic_DNA"/>
</dbReference>
<sequence length="149" mass="16351">MKPALLASLVLFLLLVDVQGIRLKALAQQRVLKEKDRLIEAEVSAGGSNGAEDVVLCKNGQCSGRSRKLITVTPFTTTTQKIVKNEGTKISPTAKRPTEEAPIKNEENFSVKSLPHSEQRETTTGQYPDIIDIAGMDYSPARRKPPIHN</sequence>
<evidence type="ECO:0000313" key="3">
    <source>
        <dbReference type="EMBL" id="KAF9614544.1"/>
    </source>
</evidence>
<comment type="caution">
    <text evidence="3">The sequence shown here is derived from an EMBL/GenBank/DDBJ whole genome shotgun (WGS) entry which is preliminary data.</text>
</comment>
<proteinExistence type="predicted"/>
<feature type="signal peptide" evidence="2">
    <location>
        <begin position="1"/>
        <end position="20"/>
    </location>
</feature>
<dbReference type="Pfam" id="PF21529">
    <property type="entry name" value="GLV1-2"/>
    <property type="match status" value="1"/>
</dbReference>
<protein>
    <submittedName>
        <fullName evidence="3">Uncharacterized protein</fullName>
    </submittedName>
</protein>
<keyword evidence="4" id="KW-1185">Reference proteome</keyword>
<gene>
    <name evidence="3" type="ORF">IFM89_019207</name>
</gene>
<dbReference type="InterPro" id="IPR049306">
    <property type="entry name" value="GLV1-2"/>
</dbReference>
<feature type="compositionally biased region" description="Basic and acidic residues" evidence="1">
    <location>
        <begin position="96"/>
        <end position="121"/>
    </location>
</feature>
<reference evidence="3 4" key="1">
    <citation type="submission" date="2020-10" db="EMBL/GenBank/DDBJ databases">
        <title>The Coptis chinensis genome and diversification of protoberbering-type alkaloids.</title>
        <authorList>
            <person name="Wang B."/>
            <person name="Shu S."/>
            <person name="Song C."/>
            <person name="Liu Y."/>
        </authorList>
    </citation>
    <scope>NUCLEOTIDE SEQUENCE [LARGE SCALE GENOMIC DNA]</scope>
    <source>
        <strain evidence="3">HL-2020</strain>
        <tissue evidence="3">Leaf</tissue>
    </source>
</reference>